<feature type="transmembrane region" description="Helical" evidence="1">
    <location>
        <begin position="12"/>
        <end position="33"/>
    </location>
</feature>
<evidence type="ECO:0000313" key="3">
    <source>
        <dbReference type="Proteomes" id="UP000037239"/>
    </source>
</evidence>
<feature type="transmembrane region" description="Helical" evidence="1">
    <location>
        <begin position="45"/>
        <end position="66"/>
    </location>
</feature>
<comment type="caution">
    <text evidence="2">The sequence shown here is derived from an EMBL/GenBank/DDBJ whole genome shotgun (WGS) entry which is preliminary data.</text>
</comment>
<name>A0AB34T7Q7_9BIFI</name>
<organism evidence="2 3">
    <name type="scientific">Bifidobacterium animalis subsp. animalis MCC 0483</name>
    <dbReference type="NCBI Taxonomy" id="1365955"/>
    <lineage>
        <taxon>Bacteria</taxon>
        <taxon>Bacillati</taxon>
        <taxon>Actinomycetota</taxon>
        <taxon>Actinomycetes</taxon>
        <taxon>Bifidobacteriales</taxon>
        <taxon>Bifidobacteriaceae</taxon>
        <taxon>Bifidobacterium</taxon>
    </lineage>
</organism>
<dbReference type="EMBL" id="AWFK01000012">
    <property type="protein sequence ID" value="KOA48766.1"/>
    <property type="molecule type" value="Genomic_DNA"/>
</dbReference>
<protein>
    <submittedName>
        <fullName evidence="2">Uncharacterized protein</fullName>
    </submittedName>
</protein>
<proteinExistence type="predicted"/>
<dbReference type="RefSeq" id="WP_052824499.1">
    <property type="nucleotide sequence ID" value="NZ_AWFK01000012.1"/>
</dbReference>
<keyword evidence="1" id="KW-0472">Membrane</keyword>
<gene>
    <name evidence="2" type="ORF">BAAM0483_07620</name>
</gene>
<dbReference type="AlphaFoldDB" id="A0AB34T7Q7"/>
<accession>A0AB34T7Q7</accession>
<sequence length="103" mass="12256">MMRLLEVLGRWLWRGLAAGLILFVLAVTVGLTIMQWVWDHLIWPVLPWLAFLLACGLVTVWLAGWIRRMRRQRHALELEHQRLVETAVGRPHDVSTWTWRPRR</sequence>
<evidence type="ECO:0000256" key="1">
    <source>
        <dbReference type="SAM" id="Phobius"/>
    </source>
</evidence>
<dbReference type="Proteomes" id="UP000037239">
    <property type="component" value="Unassembled WGS sequence"/>
</dbReference>
<reference evidence="2 3" key="1">
    <citation type="journal article" date="2015" name="Int J Genomics">
        <title>Comparative Genomics Revealed Genetic Diversity and Species/Strain-Level Differences in Carbohydrate Metabolism of Three Probiotic Bifidobacterial Species.</title>
        <authorList>
            <person name="Odamaki T."/>
            <person name="Horigome A."/>
            <person name="Sugahara H."/>
            <person name="Hashikura N."/>
            <person name="Minami J."/>
            <person name="Xiao J.Z."/>
            <person name="Abe F."/>
        </authorList>
    </citation>
    <scope>NUCLEOTIDE SEQUENCE [LARGE SCALE GENOMIC DNA]</scope>
    <source>
        <strain evidence="2 3">MCC 0483</strain>
    </source>
</reference>
<keyword evidence="1" id="KW-1133">Transmembrane helix</keyword>
<evidence type="ECO:0000313" key="2">
    <source>
        <dbReference type="EMBL" id="KOA48766.1"/>
    </source>
</evidence>
<keyword evidence="1" id="KW-0812">Transmembrane</keyword>